<gene>
    <name evidence="1" type="ORF">GS424_017235</name>
</gene>
<proteinExistence type="predicted"/>
<evidence type="ECO:0000313" key="1">
    <source>
        <dbReference type="EMBL" id="QOS68199.1"/>
    </source>
</evidence>
<dbReference type="KEGG" id="egd:GS424_017235"/>
<dbReference type="EMBL" id="CP063310">
    <property type="protein sequence ID" value="QOS68199.1"/>
    <property type="molecule type" value="Genomic_DNA"/>
</dbReference>
<evidence type="ECO:0000313" key="2">
    <source>
        <dbReference type="Proteomes" id="UP000478463"/>
    </source>
</evidence>
<name>A0A6L7IN84_9ACTN</name>
<sequence>MDLYQLIHGKSLWVFLAIIIGMAVITTGMLHYTTSPEFLEALENGSATVGVTVGISDPTAITDDYTSATTAMQALVTGTTQIAFIGSIFINGGALATMFVIFISIFLASEFESGFSKNVFTAQSNRFVFLGACVIEIILLAAVFTVVTVAAVLAAAAVAGFAFEATPLADLLLWFGLVTLILAAFGTVTGLFVWLTRKMVVGIVAGCCFATGLVTTIVQGVLLLFPKFADLANYTMYTCMASLGKGVNLDGGLSAVHIAGVGIVFIVVAAALSAVALKKKDI</sequence>
<organism evidence="1 2">
    <name type="scientific">Eggerthella guodeyinii</name>
    <dbReference type="NCBI Taxonomy" id="2690837"/>
    <lineage>
        <taxon>Bacteria</taxon>
        <taxon>Bacillati</taxon>
        <taxon>Actinomycetota</taxon>
        <taxon>Coriobacteriia</taxon>
        <taxon>Eggerthellales</taxon>
        <taxon>Eggerthellaceae</taxon>
        <taxon>Eggerthella</taxon>
    </lineage>
</organism>
<reference evidence="1 2" key="1">
    <citation type="submission" date="2020-10" db="EMBL/GenBank/DDBJ databases">
        <title>Eggerthella sp. nov., isolated from human feces.</title>
        <authorList>
            <person name="Yajun G."/>
        </authorList>
    </citation>
    <scope>NUCLEOTIDE SEQUENCE [LARGE SCALE GENOMIC DNA]</scope>
    <source>
        <strain evidence="1 2">HF-1101</strain>
    </source>
</reference>
<dbReference type="AlphaFoldDB" id="A0A6L7IN84"/>
<dbReference type="RefSeq" id="WP_160940916.1">
    <property type="nucleotide sequence ID" value="NZ_CP063310.1"/>
</dbReference>
<accession>A0A6L7IN84</accession>
<protein>
    <submittedName>
        <fullName evidence="1">ABC transporter permease</fullName>
    </submittedName>
</protein>
<dbReference type="Proteomes" id="UP000478463">
    <property type="component" value="Chromosome"/>
</dbReference>